<dbReference type="CDD" id="cd13134">
    <property type="entry name" value="MATE_like_8"/>
    <property type="match status" value="1"/>
</dbReference>
<gene>
    <name evidence="8" type="ORF">H9926_14135</name>
</gene>
<dbReference type="GO" id="GO:0015297">
    <property type="term" value="F:antiporter activity"/>
    <property type="evidence" value="ECO:0007669"/>
    <property type="project" value="InterPro"/>
</dbReference>
<evidence type="ECO:0000256" key="4">
    <source>
        <dbReference type="ARBA" id="ARBA00022692"/>
    </source>
</evidence>
<feature type="transmembrane region" description="Helical" evidence="7">
    <location>
        <begin position="354"/>
        <end position="380"/>
    </location>
</feature>
<feature type="transmembrane region" description="Helical" evidence="7">
    <location>
        <begin position="165"/>
        <end position="188"/>
    </location>
</feature>
<dbReference type="PIRSF" id="PIRSF006603">
    <property type="entry name" value="DinF"/>
    <property type="match status" value="1"/>
</dbReference>
<keyword evidence="4 7" id="KW-0812">Transmembrane</keyword>
<dbReference type="Pfam" id="PF01554">
    <property type="entry name" value="MatE"/>
    <property type="match status" value="2"/>
</dbReference>
<evidence type="ECO:0000256" key="1">
    <source>
        <dbReference type="ARBA" id="ARBA00004651"/>
    </source>
</evidence>
<keyword evidence="6 7" id="KW-0472">Membrane</keyword>
<evidence type="ECO:0000256" key="6">
    <source>
        <dbReference type="ARBA" id="ARBA00023136"/>
    </source>
</evidence>
<feature type="transmembrane region" description="Helical" evidence="7">
    <location>
        <begin position="392"/>
        <end position="412"/>
    </location>
</feature>
<dbReference type="NCBIfam" id="TIGR00797">
    <property type="entry name" value="matE"/>
    <property type="match status" value="1"/>
</dbReference>
<accession>A0A9D2QN52</accession>
<feature type="transmembrane region" description="Helical" evidence="7">
    <location>
        <begin position="90"/>
        <end position="109"/>
    </location>
</feature>
<comment type="subcellular location">
    <subcellularLocation>
        <location evidence="1">Cell membrane</location>
        <topology evidence="1">Multi-pass membrane protein</topology>
    </subcellularLocation>
</comment>
<dbReference type="GO" id="GO:0005886">
    <property type="term" value="C:plasma membrane"/>
    <property type="evidence" value="ECO:0007669"/>
    <property type="project" value="UniProtKB-SubCell"/>
</dbReference>
<sequence length="450" mass="49091">MNNLLKDKEFVSGLKKLMIPITFQTLMLNAVSFGDTLMLGLVSQESLAAVSLASQVSFVMSLFISTLTGGATVLSAQYIGKKDMDTVEGVLALILRDALLVSLIFFGLAECCPQLLMRVFTGEAEMIGIGAEYLRIAGVSYLFSGFSQCFLCMLKVNDRAKTGTFITTGIVFLDLFLNAIFIFGLFGFPAMGARGAALTTVLSKGVELIAVAAYFRASGVVRVKGRKLLRPDFSLEQEFWKYSFPIFLNDMAWGGGVTVYSVIIGHLGTDATAANSIVTVVKNLVICISTGMGSASGILVGRVLGENRLSLGKLYGRRLSRLALLCGFLTAFLVLLCGPFITAFFKTGETTRDFLAWMLVFCAANCIARCVNGTVICGIFSAGGDTKFDAQSLLVTMWGIIIPVALCAAFWWKLPVVWVYFILSMDEIIKLPWVYAHYKKYGWVKNIMRE</sequence>
<comment type="caution">
    <text evidence="8">The sequence shown here is derived from an EMBL/GenBank/DDBJ whole genome shotgun (WGS) entry which is preliminary data.</text>
</comment>
<evidence type="ECO:0000256" key="7">
    <source>
        <dbReference type="SAM" id="Phobius"/>
    </source>
</evidence>
<feature type="transmembrane region" description="Helical" evidence="7">
    <location>
        <begin position="322"/>
        <end position="342"/>
    </location>
</feature>
<dbReference type="InterPro" id="IPR047135">
    <property type="entry name" value="YsiQ"/>
</dbReference>
<dbReference type="PANTHER" id="PTHR42925">
    <property type="entry name" value="MULTIDRUG AND TOXIN EFFLUX PROTEIN MATE FAMILY"/>
    <property type="match status" value="1"/>
</dbReference>
<organism evidence="8 9">
    <name type="scientific">Candidatus Eisenbergiella intestinigallinarum</name>
    <dbReference type="NCBI Taxonomy" id="2838549"/>
    <lineage>
        <taxon>Bacteria</taxon>
        <taxon>Bacillati</taxon>
        <taxon>Bacillota</taxon>
        <taxon>Clostridia</taxon>
        <taxon>Lachnospirales</taxon>
        <taxon>Lachnospiraceae</taxon>
        <taxon>Eisenbergiella</taxon>
    </lineage>
</organism>
<evidence type="ECO:0000313" key="9">
    <source>
        <dbReference type="Proteomes" id="UP000823922"/>
    </source>
</evidence>
<feature type="transmembrane region" description="Helical" evidence="7">
    <location>
        <begin position="246"/>
        <end position="268"/>
    </location>
</feature>
<dbReference type="InterPro" id="IPR048279">
    <property type="entry name" value="MdtK-like"/>
</dbReference>
<feature type="transmembrane region" description="Helical" evidence="7">
    <location>
        <begin position="21"/>
        <end position="43"/>
    </location>
</feature>
<keyword evidence="2" id="KW-0813">Transport</keyword>
<keyword evidence="3" id="KW-1003">Cell membrane</keyword>
<evidence type="ECO:0000256" key="5">
    <source>
        <dbReference type="ARBA" id="ARBA00022989"/>
    </source>
</evidence>
<proteinExistence type="predicted"/>
<dbReference type="EMBL" id="DWVS01000364">
    <property type="protein sequence ID" value="HJC89137.1"/>
    <property type="molecule type" value="Genomic_DNA"/>
</dbReference>
<feature type="transmembrane region" description="Helical" evidence="7">
    <location>
        <begin position="418"/>
        <end position="438"/>
    </location>
</feature>
<dbReference type="InterPro" id="IPR002528">
    <property type="entry name" value="MATE_fam"/>
</dbReference>
<feature type="transmembrane region" description="Helical" evidence="7">
    <location>
        <begin position="133"/>
        <end position="153"/>
    </location>
</feature>
<protein>
    <submittedName>
        <fullName evidence="8">MATE family efflux transporter</fullName>
    </submittedName>
</protein>
<reference evidence="8" key="2">
    <citation type="submission" date="2021-04" db="EMBL/GenBank/DDBJ databases">
        <authorList>
            <person name="Gilroy R."/>
        </authorList>
    </citation>
    <scope>NUCLEOTIDE SEQUENCE</scope>
    <source>
        <strain evidence="8">ChiBcec1-1630</strain>
    </source>
</reference>
<dbReference type="PANTHER" id="PTHR42925:SF2">
    <property type="entry name" value="NA+ DRIVEN MULTIDRUG EFFLUX PUMP"/>
    <property type="match status" value="1"/>
</dbReference>
<evidence type="ECO:0000256" key="3">
    <source>
        <dbReference type="ARBA" id="ARBA00022475"/>
    </source>
</evidence>
<dbReference type="GO" id="GO:0042910">
    <property type="term" value="F:xenobiotic transmembrane transporter activity"/>
    <property type="evidence" value="ECO:0007669"/>
    <property type="project" value="InterPro"/>
</dbReference>
<keyword evidence="5 7" id="KW-1133">Transmembrane helix</keyword>
<dbReference type="Proteomes" id="UP000823922">
    <property type="component" value="Unassembled WGS sequence"/>
</dbReference>
<evidence type="ECO:0000256" key="2">
    <source>
        <dbReference type="ARBA" id="ARBA00022448"/>
    </source>
</evidence>
<reference evidence="8" key="1">
    <citation type="journal article" date="2021" name="PeerJ">
        <title>Extensive microbial diversity within the chicken gut microbiome revealed by metagenomics and culture.</title>
        <authorList>
            <person name="Gilroy R."/>
            <person name="Ravi A."/>
            <person name="Getino M."/>
            <person name="Pursley I."/>
            <person name="Horton D.L."/>
            <person name="Alikhan N.F."/>
            <person name="Baker D."/>
            <person name="Gharbi K."/>
            <person name="Hall N."/>
            <person name="Watson M."/>
            <person name="Adriaenssens E.M."/>
            <person name="Foster-Nyarko E."/>
            <person name="Jarju S."/>
            <person name="Secka A."/>
            <person name="Antonio M."/>
            <person name="Oren A."/>
            <person name="Chaudhuri R.R."/>
            <person name="La Ragione R."/>
            <person name="Hildebrand F."/>
            <person name="Pallen M.J."/>
        </authorList>
    </citation>
    <scope>NUCLEOTIDE SEQUENCE</scope>
    <source>
        <strain evidence="8">ChiBcec1-1630</strain>
    </source>
</reference>
<dbReference type="AlphaFoldDB" id="A0A9D2QN52"/>
<name>A0A9D2QN52_9FIRM</name>
<evidence type="ECO:0000313" key="8">
    <source>
        <dbReference type="EMBL" id="HJC89137.1"/>
    </source>
</evidence>
<feature type="transmembrane region" description="Helical" evidence="7">
    <location>
        <begin position="280"/>
        <end position="301"/>
    </location>
</feature>
<feature type="transmembrane region" description="Helical" evidence="7">
    <location>
        <begin position="55"/>
        <end position="78"/>
    </location>
</feature>